<name>A0A7J6QJB3_PEROL</name>
<dbReference type="Proteomes" id="UP000574390">
    <property type="component" value="Unassembled WGS sequence"/>
</dbReference>
<accession>A0A7J6QJB3</accession>
<sequence length="497" mass="55253">MPKVGKPDAEWHRAMQEFAQSRAKTMPRGCAPPKKSKWYSVMVKIINCPFGTRHVLRPTEIRGCECGYHQPKAAASPVPQGSEAKCPTTLITTTIPKKPDSLLVGDIRGKNGFAPQAANTLRVYLYGPTIGQCTSCYARDMRVNAVSKLKLIYTDSWPIFAQGLDLKCKKCGSHCTTFDGNYIKTLPRHMQNMPFVAYGAAFGVGKSLILALRLGTAAKNLEEQVRANLTRDYTACKRNYEHDAARKVELKIASGYEPYGNFPEEFVPKSPALLQALLSDYYQHRDSLRREQRALRSTNALGIDHQAKVVGRVKKDPTGQAVGTQSFSIVGDLGLVLGYYVVPDTSGVWLEKAMTEVLDRHGETVPPIVYVDCNCCNGKLRSTHDEPAPSPDQKVGGWETRVVKKLDIMHLLLRLSQAVFTDSSEDTQRLEEIRAKAGLNLTAEQKRIDRYRYLGLQLGPNESSHDVIQRCQFKLDFSHLTVGFPVRSPMPPLAEAA</sequence>
<proteinExistence type="predicted"/>
<reference evidence="1 2" key="1">
    <citation type="submission" date="2020-04" db="EMBL/GenBank/DDBJ databases">
        <title>Perkinsus olseni comparative genomics.</title>
        <authorList>
            <person name="Bogema D.R."/>
        </authorList>
    </citation>
    <scope>NUCLEOTIDE SEQUENCE [LARGE SCALE GENOMIC DNA]</scope>
    <source>
        <strain evidence="1">ATCC PRA-205</strain>
    </source>
</reference>
<evidence type="ECO:0000313" key="2">
    <source>
        <dbReference type="Proteomes" id="UP000574390"/>
    </source>
</evidence>
<evidence type="ECO:0000313" key="1">
    <source>
        <dbReference type="EMBL" id="KAF4708292.1"/>
    </source>
</evidence>
<comment type="caution">
    <text evidence="1">The sequence shown here is derived from an EMBL/GenBank/DDBJ whole genome shotgun (WGS) entry which is preliminary data.</text>
</comment>
<gene>
    <name evidence="1" type="ORF">FOZ62_003690</name>
</gene>
<protein>
    <submittedName>
        <fullName evidence="1">Uncharacterized protein</fullName>
    </submittedName>
</protein>
<dbReference type="AlphaFoldDB" id="A0A7J6QJB3"/>
<dbReference type="EMBL" id="JABANM010029267">
    <property type="protein sequence ID" value="KAF4708292.1"/>
    <property type="molecule type" value="Genomic_DNA"/>
</dbReference>
<organism evidence="1 2">
    <name type="scientific">Perkinsus olseni</name>
    <name type="common">Perkinsus atlanticus</name>
    <dbReference type="NCBI Taxonomy" id="32597"/>
    <lineage>
        <taxon>Eukaryota</taxon>
        <taxon>Sar</taxon>
        <taxon>Alveolata</taxon>
        <taxon>Perkinsozoa</taxon>
        <taxon>Perkinsea</taxon>
        <taxon>Perkinsida</taxon>
        <taxon>Perkinsidae</taxon>
        <taxon>Perkinsus</taxon>
    </lineage>
</organism>